<dbReference type="Pfam" id="PF07690">
    <property type="entry name" value="MFS_1"/>
    <property type="match status" value="1"/>
</dbReference>
<feature type="transmembrane region" description="Helical" evidence="7">
    <location>
        <begin position="359"/>
        <end position="380"/>
    </location>
</feature>
<dbReference type="Gene3D" id="1.20.1250.20">
    <property type="entry name" value="MFS general substrate transporter like domains"/>
    <property type="match status" value="2"/>
</dbReference>
<evidence type="ECO:0000259" key="8">
    <source>
        <dbReference type="PROSITE" id="PS50850"/>
    </source>
</evidence>
<evidence type="ECO:0000256" key="6">
    <source>
        <dbReference type="ARBA" id="ARBA00023136"/>
    </source>
</evidence>
<gene>
    <name evidence="9" type="ORF">D0435_07510</name>
</gene>
<feature type="transmembrane region" description="Helical" evidence="7">
    <location>
        <begin position="319"/>
        <end position="338"/>
    </location>
</feature>
<dbReference type="PANTHER" id="PTHR23517:SF3">
    <property type="entry name" value="INTEGRAL MEMBRANE TRANSPORT PROTEIN"/>
    <property type="match status" value="1"/>
</dbReference>
<evidence type="ECO:0000256" key="3">
    <source>
        <dbReference type="ARBA" id="ARBA00022475"/>
    </source>
</evidence>
<keyword evidence="4 7" id="KW-0812">Transmembrane</keyword>
<dbReference type="GO" id="GO:0005886">
    <property type="term" value="C:plasma membrane"/>
    <property type="evidence" value="ECO:0007669"/>
    <property type="project" value="UniProtKB-SubCell"/>
</dbReference>
<dbReference type="GO" id="GO:0022857">
    <property type="term" value="F:transmembrane transporter activity"/>
    <property type="evidence" value="ECO:0007669"/>
    <property type="project" value="InterPro"/>
</dbReference>
<evidence type="ECO:0000313" key="9">
    <source>
        <dbReference type="EMBL" id="NBH61495.1"/>
    </source>
</evidence>
<dbReference type="SUPFAM" id="SSF103473">
    <property type="entry name" value="MFS general substrate transporter"/>
    <property type="match status" value="1"/>
</dbReference>
<evidence type="ECO:0000256" key="2">
    <source>
        <dbReference type="ARBA" id="ARBA00022448"/>
    </source>
</evidence>
<feature type="transmembrane region" description="Helical" evidence="7">
    <location>
        <begin position="154"/>
        <end position="172"/>
    </location>
</feature>
<feature type="transmembrane region" description="Helical" evidence="7">
    <location>
        <begin position="255"/>
        <end position="274"/>
    </location>
</feature>
<sequence>MQKLLQKIGLGEKMSRNFWAILIVAFGGAIIYGLPYFRFDYYDVYLETYHLTNTQMGVFGSVLGIFGMISYLFGGIVADRFSTRMILTVSLIGTGLGGFAHLLPLNYTALLCLYAFWGISSLFAFWPACVKAVRILSGSGDQGKAFGFFEGGRGIGAALMAMGAVVAFRIGIGQIDNQAQGMKYVIIYYSVLTILMGILAFLTVKDGKMEASDRISFKGIGQVLKLPAVWIIGFVTFCNYVFTLSLYYFTPYATGILGATVTFAATLAALKRWLGTVSSVAGGYMSDRIGTGKTILISFLIMAAGTAGILLLPTNAKSIIAFTVIFMIIYIFYSVNYAQTWAMMDEGAIPEKYSGTAAGIISTVGYLPEIFVSVMAGIMIDQNPGVGGYRQFFGFMIGMLLLGAVITVVWIKFLKKNNANTTNQEA</sequence>
<dbReference type="InterPro" id="IPR020846">
    <property type="entry name" value="MFS_dom"/>
</dbReference>
<dbReference type="Proteomes" id="UP000446866">
    <property type="component" value="Unassembled WGS sequence"/>
</dbReference>
<dbReference type="PANTHER" id="PTHR23517">
    <property type="entry name" value="RESISTANCE PROTEIN MDTM, PUTATIVE-RELATED-RELATED"/>
    <property type="match status" value="1"/>
</dbReference>
<organism evidence="9 10">
    <name type="scientific">Anaerotruncus colihominis</name>
    <dbReference type="NCBI Taxonomy" id="169435"/>
    <lineage>
        <taxon>Bacteria</taxon>
        <taxon>Bacillati</taxon>
        <taxon>Bacillota</taxon>
        <taxon>Clostridia</taxon>
        <taxon>Eubacteriales</taxon>
        <taxon>Oscillospiraceae</taxon>
        <taxon>Anaerotruncus</taxon>
    </lineage>
</organism>
<dbReference type="AlphaFoldDB" id="A0A845QKB4"/>
<feature type="transmembrane region" description="Helical" evidence="7">
    <location>
        <begin position="184"/>
        <end position="204"/>
    </location>
</feature>
<feature type="transmembrane region" description="Helical" evidence="7">
    <location>
        <begin position="295"/>
        <end position="313"/>
    </location>
</feature>
<feature type="domain" description="Major facilitator superfamily (MFS) profile" evidence="8">
    <location>
        <begin position="13"/>
        <end position="415"/>
    </location>
</feature>
<proteinExistence type="predicted"/>
<keyword evidence="5 7" id="KW-1133">Transmembrane helix</keyword>
<feature type="transmembrane region" description="Helical" evidence="7">
    <location>
        <begin position="224"/>
        <end position="249"/>
    </location>
</feature>
<dbReference type="EMBL" id="QXWK01000012">
    <property type="protein sequence ID" value="NBH61495.1"/>
    <property type="molecule type" value="Genomic_DNA"/>
</dbReference>
<accession>A0A845QKB4</accession>
<dbReference type="InterPro" id="IPR050171">
    <property type="entry name" value="MFS_Transporters"/>
</dbReference>
<feature type="transmembrane region" description="Helical" evidence="7">
    <location>
        <begin position="392"/>
        <end position="411"/>
    </location>
</feature>
<comment type="caution">
    <text evidence="9">The sequence shown here is derived from an EMBL/GenBank/DDBJ whole genome shotgun (WGS) entry which is preliminary data.</text>
</comment>
<dbReference type="PROSITE" id="PS50850">
    <property type="entry name" value="MFS"/>
    <property type="match status" value="1"/>
</dbReference>
<keyword evidence="2" id="KW-0813">Transport</keyword>
<reference evidence="9 10" key="1">
    <citation type="submission" date="2018-08" db="EMBL/GenBank/DDBJ databases">
        <title>Murine metabolic-syndrome-specific gut microbial biobank.</title>
        <authorList>
            <person name="Liu C."/>
        </authorList>
    </citation>
    <scope>NUCLEOTIDE SEQUENCE [LARGE SCALE GENOMIC DNA]</scope>
    <source>
        <strain evidence="9 10">28</strain>
    </source>
</reference>
<feature type="transmembrane region" description="Helical" evidence="7">
    <location>
        <begin position="18"/>
        <end position="37"/>
    </location>
</feature>
<name>A0A845QKB4_9FIRM</name>
<dbReference type="InterPro" id="IPR036259">
    <property type="entry name" value="MFS_trans_sf"/>
</dbReference>
<comment type="subcellular location">
    <subcellularLocation>
        <location evidence="1">Cell membrane</location>
        <topology evidence="1">Multi-pass membrane protein</topology>
    </subcellularLocation>
</comment>
<keyword evidence="3" id="KW-1003">Cell membrane</keyword>
<keyword evidence="6 7" id="KW-0472">Membrane</keyword>
<feature type="transmembrane region" description="Helical" evidence="7">
    <location>
        <begin position="57"/>
        <end position="78"/>
    </location>
</feature>
<evidence type="ECO:0000256" key="5">
    <source>
        <dbReference type="ARBA" id="ARBA00022989"/>
    </source>
</evidence>
<evidence type="ECO:0000313" key="10">
    <source>
        <dbReference type="Proteomes" id="UP000446866"/>
    </source>
</evidence>
<dbReference type="InterPro" id="IPR011701">
    <property type="entry name" value="MFS"/>
</dbReference>
<evidence type="ECO:0000256" key="1">
    <source>
        <dbReference type="ARBA" id="ARBA00004651"/>
    </source>
</evidence>
<evidence type="ECO:0000256" key="4">
    <source>
        <dbReference type="ARBA" id="ARBA00022692"/>
    </source>
</evidence>
<protein>
    <submittedName>
        <fullName evidence="9">MFS transporter</fullName>
    </submittedName>
</protein>
<dbReference type="RefSeq" id="WP_160201777.1">
    <property type="nucleotide sequence ID" value="NZ_QXWK01000012.1"/>
</dbReference>
<evidence type="ECO:0000256" key="7">
    <source>
        <dbReference type="SAM" id="Phobius"/>
    </source>
</evidence>
<keyword evidence="10" id="KW-1185">Reference proteome</keyword>